<dbReference type="CDD" id="cd02947">
    <property type="entry name" value="TRX_family"/>
    <property type="match status" value="1"/>
</dbReference>
<dbReference type="RefSeq" id="WP_184484404.1">
    <property type="nucleotide sequence ID" value="NZ_JACHIV010000001.1"/>
</dbReference>
<organism evidence="3 4">
    <name type="scientific">Saccharopolyspora gloriosae</name>
    <dbReference type="NCBI Taxonomy" id="455344"/>
    <lineage>
        <taxon>Bacteria</taxon>
        <taxon>Bacillati</taxon>
        <taxon>Actinomycetota</taxon>
        <taxon>Actinomycetes</taxon>
        <taxon>Pseudonocardiales</taxon>
        <taxon>Pseudonocardiaceae</taxon>
        <taxon>Saccharopolyspora</taxon>
    </lineage>
</organism>
<keyword evidence="4" id="KW-1185">Reference proteome</keyword>
<protein>
    <submittedName>
        <fullName evidence="3">Thiol-disulfide isomerase/thioredoxin</fullName>
    </submittedName>
</protein>
<evidence type="ECO:0000313" key="3">
    <source>
        <dbReference type="EMBL" id="MBB5072810.1"/>
    </source>
</evidence>
<dbReference type="EMBL" id="JACHIV010000001">
    <property type="protein sequence ID" value="MBB5072810.1"/>
    <property type="molecule type" value="Genomic_DNA"/>
</dbReference>
<dbReference type="Proteomes" id="UP000580474">
    <property type="component" value="Unassembled WGS sequence"/>
</dbReference>
<dbReference type="GO" id="GO:0016853">
    <property type="term" value="F:isomerase activity"/>
    <property type="evidence" value="ECO:0007669"/>
    <property type="project" value="UniProtKB-KW"/>
</dbReference>
<dbReference type="AlphaFoldDB" id="A0A840NLS0"/>
<reference evidence="3 4" key="1">
    <citation type="submission" date="2020-08" db="EMBL/GenBank/DDBJ databases">
        <title>Sequencing the genomes of 1000 actinobacteria strains.</title>
        <authorList>
            <person name="Klenk H.-P."/>
        </authorList>
    </citation>
    <scope>NUCLEOTIDE SEQUENCE [LARGE SCALE GENOMIC DNA]</scope>
    <source>
        <strain evidence="3 4">DSM 45582</strain>
    </source>
</reference>
<dbReference type="InterPro" id="IPR013766">
    <property type="entry name" value="Thioredoxin_domain"/>
</dbReference>
<accession>A0A840NLS0</accession>
<proteinExistence type="predicted"/>
<keyword evidence="3" id="KW-0413">Isomerase</keyword>
<evidence type="ECO:0000259" key="2">
    <source>
        <dbReference type="PROSITE" id="PS51352"/>
    </source>
</evidence>
<comment type="caution">
    <text evidence="3">The sequence shown here is derived from an EMBL/GenBank/DDBJ whole genome shotgun (WGS) entry which is preliminary data.</text>
</comment>
<name>A0A840NLS0_9PSEU</name>
<dbReference type="SUPFAM" id="SSF52833">
    <property type="entry name" value="Thioredoxin-like"/>
    <property type="match status" value="1"/>
</dbReference>
<evidence type="ECO:0000256" key="1">
    <source>
        <dbReference type="SAM" id="MobiDB-lite"/>
    </source>
</evidence>
<sequence>MTGWVVLLAVVAATLVFGAVWRAREGRVRPAATTTPLGAGEPATGSGKTAAPAGVAPDVPDQLPDGLRARLGDLDGTGVTLLQLSTTFCAPCRHTRILLADLAQRTEGMRHVEVDLTDHPEWSTPLRVHRTPTTLALDGSGTELFRVGGVPRRDELTAALRPHLP</sequence>
<dbReference type="PROSITE" id="PS51352">
    <property type="entry name" value="THIOREDOXIN_2"/>
    <property type="match status" value="1"/>
</dbReference>
<gene>
    <name evidence="3" type="ORF">BJ969_005898</name>
</gene>
<evidence type="ECO:0000313" key="4">
    <source>
        <dbReference type="Proteomes" id="UP000580474"/>
    </source>
</evidence>
<dbReference type="InterPro" id="IPR036249">
    <property type="entry name" value="Thioredoxin-like_sf"/>
</dbReference>
<feature type="domain" description="Thioredoxin" evidence="2">
    <location>
        <begin position="45"/>
        <end position="165"/>
    </location>
</feature>
<dbReference type="Gene3D" id="3.40.30.10">
    <property type="entry name" value="Glutaredoxin"/>
    <property type="match status" value="1"/>
</dbReference>
<feature type="region of interest" description="Disordered" evidence="1">
    <location>
        <begin position="32"/>
        <end position="55"/>
    </location>
</feature>